<keyword evidence="2" id="KW-0472">Membrane</keyword>
<name>A0A7W8QJ90_9ACTN</name>
<dbReference type="EMBL" id="JACHDB010000001">
    <property type="protein sequence ID" value="MBB5430506.1"/>
    <property type="molecule type" value="Genomic_DNA"/>
</dbReference>
<dbReference type="InterPro" id="IPR052529">
    <property type="entry name" value="Bact_Transport_Assoc"/>
</dbReference>
<dbReference type="Pfam" id="PF04235">
    <property type="entry name" value="DUF418"/>
    <property type="match status" value="1"/>
</dbReference>
<feature type="transmembrane region" description="Helical" evidence="2">
    <location>
        <begin position="348"/>
        <end position="367"/>
    </location>
</feature>
<evidence type="ECO:0000256" key="1">
    <source>
        <dbReference type="SAM" id="MobiDB-lite"/>
    </source>
</evidence>
<protein>
    <submittedName>
        <fullName evidence="4">Putative membrane protein YeiB</fullName>
    </submittedName>
</protein>
<dbReference type="InterPro" id="IPR007349">
    <property type="entry name" value="DUF418"/>
</dbReference>
<feature type="transmembrane region" description="Helical" evidence="2">
    <location>
        <begin position="373"/>
        <end position="396"/>
    </location>
</feature>
<dbReference type="Proteomes" id="UP000572635">
    <property type="component" value="Unassembled WGS sequence"/>
</dbReference>
<feature type="transmembrane region" description="Helical" evidence="2">
    <location>
        <begin position="221"/>
        <end position="245"/>
    </location>
</feature>
<gene>
    <name evidence="4" type="ORF">HDA36_000590</name>
</gene>
<dbReference type="PANTHER" id="PTHR30590">
    <property type="entry name" value="INNER MEMBRANE PROTEIN"/>
    <property type="match status" value="1"/>
</dbReference>
<keyword evidence="2" id="KW-0812">Transmembrane</keyword>
<organism evidence="4 5">
    <name type="scientific">Nocardiopsis composta</name>
    <dbReference type="NCBI Taxonomy" id="157465"/>
    <lineage>
        <taxon>Bacteria</taxon>
        <taxon>Bacillati</taxon>
        <taxon>Actinomycetota</taxon>
        <taxon>Actinomycetes</taxon>
        <taxon>Streptosporangiales</taxon>
        <taxon>Nocardiopsidaceae</taxon>
        <taxon>Nocardiopsis</taxon>
    </lineage>
</organism>
<dbReference type="RefSeq" id="WP_246528163.1">
    <property type="nucleotide sequence ID" value="NZ_BAAAJD010000023.1"/>
</dbReference>
<keyword evidence="2" id="KW-1133">Transmembrane helix</keyword>
<feature type="transmembrane region" description="Helical" evidence="2">
    <location>
        <begin position="306"/>
        <end position="327"/>
    </location>
</feature>
<dbReference type="PANTHER" id="PTHR30590:SF2">
    <property type="entry name" value="INNER MEMBRANE PROTEIN"/>
    <property type="match status" value="1"/>
</dbReference>
<feature type="transmembrane region" description="Helical" evidence="2">
    <location>
        <begin position="266"/>
        <end position="286"/>
    </location>
</feature>
<reference evidence="4 5" key="1">
    <citation type="submission" date="2020-08" db="EMBL/GenBank/DDBJ databases">
        <title>Sequencing the genomes of 1000 actinobacteria strains.</title>
        <authorList>
            <person name="Klenk H.-P."/>
        </authorList>
    </citation>
    <scope>NUCLEOTIDE SEQUENCE [LARGE SCALE GENOMIC DNA]</scope>
    <source>
        <strain evidence="4 5">DSM 44551</strain>
    </source>
</reference>
<comment type="caution">
    <text evidence="4">The sequence shown here is derived from an EMBL/GenBank/DDBJ whole genome shotgun (WGS) entry which is preliminary data.</text>
</comment>
<feature type="transmembrane region" description="Helical" evidence="2">
    <location>
        <begin position="31"/>
        <end position="51"/>
    </location>
</feature>
<proteinExistence type="predicted"/>
<keyword evidence="5" id="KW-1185">Reference proteome</keyword>
<evidence type="ECO:0000313" key="5">
    <source>
        <dbReference type="Proteomes" id="UP000572635"/>
    </source>
</evidence>
<feature type="transmembrane region" description="Helical" evidence="2">
    <location>
        <begin position="162"/>
        <end position="182"/>
    </location>
</feature>
<feature type="transmembrane region" description="Helical" evidence="2">
    <location>
        <begin position="115"/>
        <end position="133"/>
    </location>
</feature>
<feature type="transmembrane region" description="Helical" evidence="2">
    <location>
        <begin position="139"/>
        <end position="155"/>
    </location>
</feature>
<dbReference type="AlphaFoldDB" id="A0A7W8QJ90"/>
<feature type="domain" description="DUF418" evidence="3">
    <location>
        <begin position="246"/>
        <end position="415"/>
    </location>
</feature>
<evidence type="ECO:0000313" key="4">
    <source>
        <dbReference type="EMBL" id="MBB5430506.1"/>
    </source>
</evidence>
<evidence type="ECO:0000256" key="2">
    <source>
        <dbReference type="SAM" id="Phobius"/>
    </source>
</evidence>
<sequence length="427" mass="44719">MAAEENRRRPPGRGPMRGPVRSDERSLAPDLARGAMLLLIVASNTVFYLWAARVGPTGWHPVDGGPLDTAVQFAMITGLDLRVFPLFAFMFGYGMMRLYQRQTEAGTEPRTALALLRRRGLWLLLFGFAHAALLMAGDIVGLYGILCAVLGTLFIRRGDRTLLIAAGTGLALLAGLTALTYLDAAAQAAAGTVPEGPTSAELYASPETDLLAAALTRVETWAFSVTLSGALFSFSFHAAILLGFWAARRGVLDRPGDHLPLLRRTAVAGIAIGWAGGLPAALFHVGALDLPAAYAAETGPVFMLQVITGLPGGLGYAAAITLAAHAMPARVRGSLPVALTTAVGKRSLSCYLAHSVLFSPVLAAWGLGLGAHLGSFTVLLYAIGVWLVTAVGAYLLERAGRRGPAEAALRRLVYGGKASNGRTAPVG</sequence>
<evidence type="ECO:0000259" key="3">
    <source>
        <dbReference type="Pfam" id="PF04235"/>
    </source>
</evidence>
<accession>A0A7W8QJ90</accession>
<feature type="region of interest" description="Disordered" evidence="1">
    <location>
        <begin position="1"/>
        <end position="24"/>
    </location>
</feature>
<feature type="transmembrane region" description="Helical" evidence="2">
    <location>
        <begin position="71"/>
        <end position="94"/>
    </location>
</feature>